<evidence type="ECO:0000256" key="1">
    <source>
        <dbReference type="ARBA" id="ARBA00004861"/>
    </source>
</evidence>
<evidence type="ECO:0000256" key="7">
    <source>
        <dbReference type="NCBIfam" id="TIGR02127"/>
    </source>
</evidence>
<evidence type="ECO:0000256" key="6">
    <source>
        <dbReference type="ARBA" id="ARBA00049157"/>
    </source>
</evidence>
<dbReference type="EMBL" id="PFAS01000057">
    <property type="protein sequence ID" value="PIT93631.1"/>
    <property type="molecule type" value="Genomic_DNA"/>
</dbReference>
<dbReference type="GO" id="GO:0006207">
    <property type="term" value="P:'de novo' pyrimidine nucleobase biosynthetic process"/>
    <property type="evidence" value="ECO:0007669"/>
    <property type="project" value="InterPro"/>
</dbReference>
<evidence type="ECO:0000256" key="5">
    <source>
        <dbReference type="ARBA" id="ARBA00023239"/>
    </source>
</evidence>
<evidence type="ECO:0000256" key="3">
    <source>
        <dbReference type="ARBA" id="ARBA00022793"/>
    </source>
</evidence>
<dbReference type="AlphaFoldDB" id="A0A2M6WLD8"/>
<dbReference type="InterPro" id="IPR001754">
    <property type="entry name" value="OMPdeCOase_dom"/>
</dbReference>
<comment type="similarity">
    <text evidence="2">Belongs to the OMP decarboxylase family. Type 2 subfamily.</text>
</comment>
<keyword evidence="4" id="KW-0665">Pyrimidine biosynthesis</keyword>
<reference evidence="10" key="1">
    <citation type="submission" date="2017-09" db="EMBL/GenBank/DDBJ databases">
        <title>Depth-based differentiation of microbial function through sediment-hosted aquifers and enrichment of novel symbionts in the deep terrestrial subsurface.</title>
        <authorList>
            <person name="Probst A.J."/>
            <person name="Ladd B."/>
            <person name="Jarett J.K."/>
            <person name="Geller-Mcgrath D.E."/>
            <person name="Sieber C.M.K."/>
            <person name="Emerson J.B."/>
            <person name="Anantharaman K."/>
            <person name="Thomas B.C."/>
            <person name="Malmstrom R."/>
            <person name="Stieglmeier M."/>
            <person name="Klingl A."/>
            <person name="Woyke T."/>
            <person name="Ryan C.M."/>
            <person name="Banfield J.F."/>
        </authorList>
    </citation>
    <scope>NUCLEOTIDE SEQUENCE [LARGE SCALE GENOMIC DNA]</scope>
</reference>
<feature type="domain" description="Orotidine 5'-phosphate decarboxylase" evidence="8">
    <location>
        <begin position="17"/>
        <end position="253"/>
    </location>
</feature>
<evidence type="ECO:0000313" key="10">
    <source>
        <dbReference type="Proteomes" id="UP000229335"/>
    </source>
</evidence>
<accession>A0A2M6WLD8</accession>
<keyword evidence="5" id="KW-0456">Lyase</keyword>
<dbReference type="UniPathway" id="UPA00070">
    <property type="reaction ID" value="UER00120"/>
</dbReference>
<keyword evidence="3" id="KW-0210">Decarboxylase</keyword>
<comment type="pathway">
    <text evidence="1">Pyrimidine metabolism; UMP biosynthesis via de novo pathway; UMP from orotate: step 2/2.</text>
</comment>
<dbReference type="GO" id="GO:0004590">
    <property type="term" value="F:orotidine-5'-phosphate decarboxylase activity"/>
    <property type="evidence" value="ECO:0007669"/>
    <property type="project" value="UniProtKB-UniRule"/>
</dbReference>
<protein>
    <recommendedName>
        <fullName evidence="7">Orotidine-5'-phosphate decarboxylase</fullName>
        <ecNumber evidence="7">4.1.1.23</ecNumber>
    </recommendedName>
</protein>
<dbReference type="NCBIfam" id="TIGR02127">
    <property type="entry name" value="pyrF_sub2"/>
    <property type="match status" value="1"/>
</dbReference>
<name>A0A2M6WLD8_9BACT</name>
<evidence type="ECO:0000256" key="4">
    <source>
        <dbReference type="ARBA" id="ARBA00022975"/>
    </source>
</evidence>
<evidence type="ECO:0000313" key="9">
    <source>
        <dbReference type="EMBL" id="PIT93631.1"/>
    </source>
</evidence>
<dbReference type="InterPro" id="IPR011060">
    <property type="entry name" value="RibuloseP-bd_barrel"/>
</dbReference>
<dbReference type="Gene3D" id="3.20.20.70">
    <property type="entry name" value="Aldolase class I"/>
    <property type="match status" value="1"/>
</dbReference>
<comment type="caution">
    <text evidence="9">The sequence shown here is derived from an EMBL/GenBank/DDBJ whole genome shotgun (WGS) entry which is preliminary data.</text>
</comment>
<evidence type="ECO:0000256" key="2">
    <source>
        <dbReference type="ARBA" id="ARBA00008847"/>
    </source>
</evidence>
<gene>
    <name evidence="9" type="primary">pyrF</name>
    <name evidence="9" type="ORF">COU00_03325</name>
</gene>
<dbReference type="GO" id="GO:0044205">
    <property type="term" value="P:'de novo' UMP biosynthetic process"/>
    <property type="evidence" value="ECO:0007669"/>
    <property type="project" value="UniProtKB-UniPathway"/>
</dbReference>
<dbReference type="InterPro" id="IPR013785">
    <property type="entry name" value="Aldolase_TIM"/>
</dbReference>
<dbReference type="SMART" id="SM00934">
    <property type="entry name" value="OMPdecase"/>
    <property type="match status" value="1"/>
</dbReference>
<organism evidence="9 10">
    <name type="scientific">Candidatus Falkowbacteria bacterium CG10_big_fil_rev_8_21_14_0_10_43_11</name>
    <dbReference type="NCBI Taxonomy" id="1974568"/>
    <lineage>
        <taxon>Bacteria</taxon>
        <taxon>Candidatus Falkowiibacteriota</taxon>
    </lineage>
</organism>
<evidence type="ECO:0000259" key="8">
    <source>
        <dbReference type="SMART" id="SM00934"/>
    </source>
</evidence>
<dbReference type="PANTHER" id="PTHR43375">
    <property type="entry name" value="OROTIDINE 5'-PHOSPHATE DECARBOXYLASE"/>
    <property type="match status" value="1"/>
</dbReference>
<proteinExistence type="inferred from homology"/>
<dbReference type="Proteomes" id="UP000229335">
    <property type="component" value="Unassembled WGS sequence"/>
</dbReference>
<comment type="catalytic activity">
    <reaction evidence="6">
        <text>orotidine 5'-phosphate + H(+) = UMP + CO2</text>
        <dbReference type="Rhea" id="RHEA:11596"/>
        <dbReference type="ChEBI" id="CHEBI:15378"/>
        <dbReference type="ChEBI" id="CHEBI:16526"/>
        <dbReference type="ChEBI" id="CHEBI:57538"/>
        <dbReference type="ChEBI" id="CHEBI:57865"/>
        <dbReference type="EC" id="4.1.1.23"/>
    </reaction>
</comment>
<dbReference type="PANTHER" id="PTHR43375:SF1">
    <property type="entry name" value="OROTIDINE 5'-PHOSPHATE DECARBOXYLASE"/>
    <property type="match status" value="1"/>
</dbReference>
<dbReference type="Pfam" id="PF00215">
    <property type="entry name" value="OMPdecase"/>
    <property type="match status" value="1"/>
</dbReference>
<dbReference type="EC" id="4.1.1.23" evidence="7"/>
<sequence>MKSAIQLLEAMWQQGKHLCVGLDPDLSKIPKAAWRGSDEATLVNFCCSIIEATGSIAVAFKANRGFFGSCGDSGVRALQAVIGFAHEKFPEVLFIVDGKWNDIGNSAEQYAREAFGVFPADAATVNPYLGQDACEPFLKHGNKLIFWLCLTSNTGAGEFQKHGNPPLFLHIAERISQYWNGNNNCGLVVGATHPEELAAVRKVAPELPLLLPGIGKQQGDIDASTKAAIDRFLMNESRSILYASSESDFAEKSAEAAEKTHQRILMAKSSIKEG</sequence>
<dbReference type="InterPro" id="IPR011995">
    <property type="entry name" value="OMPdecase_type-2"/>
</dbReference>
<dbReference type="SUPFAM" id="SSF51366">
    <property type="entry name" value="Ribulose-phoshate binding barrel"/>
    <property type="match status" value="1"/>
</dbReference>
<dbReference type="CDD" id="cd04725">
    <property type="entry name" value="OMP_decarboxylase_like"/>
    <property type="match status" value="1"/>
</dbReference>